<comment type="caution">
    <text evidence="2">The sequence shown here is derived from an EMBL/GenBank/DDBJ whole genome shotgun (WGS) entry which is preliminary data.</text>
</comment>
<proteinExistence type="predicted"/>
<gene>
    <name evidence="2" type="ORF">C8R41DRAFT_921926</name>
</gene>
<protein>
    <submittedName>
        <fullName evidence="2">Uncharacterized protein</fullName>
    </submittedName>
</protein>
<dbReference type="Proteomes" id="UP001150217">
    <property type="component" value="Unassembled WGS sequence"/>
</dbReference>
<evidence type="ECO:0000313" key="3">
    <source>
        <dbReference type="Proteomes" id="UP001150217"/>
    </source>
</evidence>
<feature type="region of interest" description="Disordered" evidence="1">
    <location>
        <begin position="175"/>
        <end position="195"/>
    </location>
</feature>
<feature type="region of interest" description="Disordered" evidence="1">
    <location>
        <begin position="908"/>
        <end position="946"/>
    </location>
</feature>
<accession>A0ABQ8VBR9</accession>
<keyword evidence="3" id="KW-1185">Reference proteome</keyword>
<sequence length="946" mass="104383">MLHELYFSAKVNSRLNLMKFKDNSRRPKPSEVYKSLQTHSIPEHKSRDYMSAGSRWAFLANTGSLYLLLVIAFKGEDEYFRKKASVTVIQALCNKIRAPDSSANLCKDIPISIPTLYHRSLLRDLGLSGSFDCGDLLVNDNYFGSFFFHTFRSLPRDWEAWKQFDVSMKSEQQTGAAQHASAVSELSSEEETFTPPSTVPPISILFNHMGFQSQDSEGIHQVLFTPYKPAKTKEPFPPDYRGRSKWTEKERSLAQDCVTPDSLESYASEMNRCFDTLGQLSDSRYLKLNQNIIEGKVVQIFDDNKDLLYTLDTTMPQHLKDGLERIIQACLSDTTAQFTPQDPSSSVQTAAFSSLHFTNQTRYLTHGYEAPKDIHPLYLVNANGGKMNHSQLLVHPSEDIQKFSGPFKDLKQSLEEIFKVLQIHPDTFHEISATVDLLPLQDTSPASPFMSIVFNINVSTLAHRDKNDKSACICITVGNPKGDVSPDNSVGACPATPNTPPSMELDYNDTYDDEDDICEPWEDEAEPHPPTTEDRKDQNTEICYFDEGANTISPEDAVTNPMAPPPEKPKQGRNKKASTQTKEAQKKTNKIPSASSSSSSLPNMLPLVSPTSGYPPPAPLSSRQVPLPSKVPIAEVIAREQHNTNQSQAHTSFVAGGNSFDINSQSNERATSINHSQILRLPEDIRTGNNVGDFDYNGNMGQGSTASSSGGHHYGSQLGPVAGFGSGNANLEGYGGGHGRNYGAYPGDYNRAYKNSYSQGGRGDKVDDGGYIAGHNMSFGRSLSGIQGYGEDYRGVDGGGYRGGYSGGYGGGYGGEYGGEYRGEYGGGYRGGYRGGYGGGYEYQRDSSTFSYADDTQKVPEPVVEGETEVLKKRKRNLPRPPNPAILKIHSKSHVPTTEEEFINEELAEFEHDPYADDEDNENADAEDADNNGEDVTLTSREYKRK</sequence>
<name>A0ABQ8VBR9_9AGAR</name>
<dbReference type="EMBL" id="JANVFT010000056">
    <property type="protein sequence ID" value="KAJ4483120.1"/>
    <property type="molecule type" value="Genomic_DNA"/>
</dbReference>
<evidence type="ECO:0000313" key="2">
    <source>
        <dbReference type="EMBL" id="KAJ4483120.1"/>
    </source>
</evidence>
<feature type="compositionally biased region" description="Acidic residues" evidence="1">
    <location>
        <begin position="506"/>
        <end position="525"/>
    </location>
</feature>
<reference evidence="2" key="1">
    <citation type="submission" date="2022-08" db="EMBL/GenBank/DDBJ databases">
        <title>A Global Phylogenomic Analysis of the Shiitake Genus Lentinula.</title>
        <authorList>
            <consortium name="DOE Joint Genome Institute"/>
            <person name="Sierra-Patev S."/>
            <person name="Min B."/>
            <person name="Naranjo-Ortiz M."/>
            <person name="Looney B."/>
            <person name="Konkel Z."/>
            <person name="Slot J.C."/>
            <person name="Sakamoto Y."/>
            <person name="Steenwyk J.L."/>
            <person name="Rokas A."/>
            <person name="Carro J."/>
            <person name="Camarero S."/>
            <person name="Ferreira P."/>
            <person name="Molpeceres G."/>
            <person name="Ruiz-Duenas F.J."/>
            <person name="Serrano A."/>
            <person name="Henrissat B."/>
            <person name="Drula E."/>
            <person name="Hughes K.W."/>
            <person name="Mata J.L."/>
            <person name="Ishikawa N.K."/>
            <person name="Vargas-Isla R."/>
            <person name="Ushijima S."/>
            <person name="Smith C.A."/>
            <person name="Ahrendt S."/>
            <person name="Andreopoulos W."/>
            <person name="He G."/>
            <person name="Labutti K."/>
            <person name="Lipzen A."/>
            <person name="Ng V."/>
            <person name="Riley R."/>
            <person name="Sandor L."/>
            <person name="Barry K."/>
            <person name="Martinez A.T."/>
            <person name="Xiao Y."/>
            <person name="Gibbons J.G."/>
            <person name="Terashima K."/>
            <person name="Grigoriev I.V."/>
            <person name="Hibbett D.S."/>
        </authorList>
    </citation>
    <scope>NUCLEOTIDE SEQUENCE</scope>
    <source>
        <strain evidence="2">RHP3577 ss4</strain>
    </source>
</reference>
<evidence type="ECO:0000256" key="1">
    <source>
        <dbReference type="SAM" id="MobiDB-lite"/>
    </source>
</evidence>
<organism evidence="2 3">
    <name type="scientific">Lentinula lateritia</name>
    <dbReference type="NCBI Taxonomy" id="40482"/>
    <lineage>
        <taxon>Eukaryota</taxon>
        <taxon>Fungi</taxon>
        <taxon>Dikarya</taxon>
        <taxon>Basidiomycota</taxon>
        <taxon>Agaricomycotina</taxon>
        <taxon>Agaricomycetes</taxon>
        <taxon>Agaricomycetidae</taxon>
        <taxon>Agaricales</taxon>
        <taxon>Marasmiineae</taxon>
        <taxon>Omphalotaceae</taxon>
        <taxon>Lentinula</taxon>
    </lineage>
</organism>
<feature type="region of interest" description="Disordered" evidence="1">
    <location>
        <begin position="484"/>
        <end position="626"/>
    </location>
</feature>
<feature type="compositionally biased region" description="Acidic residues" evidence="1">
    <location>
        <begin position="916"/>
        <end position="933"/>
    </location>
</feature>
<feature type="compositionally biased region" description="Low complexity" evidence="1">
    <location>
        <begin position="592"/>
        <end position="610"/>
    </location>
</feature>